<dbReference type="PANTHER" id="PTHR11122:SF13">
    <property type="entry name" value="GLUCOSE-6-PHOSPHATE 1-EPIMERASE"/>
    <property type="match status" value="1"/>
</dbReference>
<dbReference type="InterPro" id="IPR011013">
    <property type="entry name" value="Gal_mutarotase_sf_dom"/>
</dbReference>
<comment type="caution">
    <text evidence="2">The sequence shown here is derived from an EMBL/GenBank/DDBJ whole genome shotgun (WGS) entry which is preliminary data.</text>
</comment>
<keyword evidence="3" id="KW-1185">Reference proteome</keyword>
<organism evidence="2 3">
    <name type="scientific">Brevibacterium daeguense</name>
    <dbReference type="NCBI Taxonomy" id="909936"/>
    <lineage>
        <taxon>Bacteria</taxon>
        <taxon>Bacillati</taxon>
        <taxon>Actinomycetota</taxon>
        <taxon>Actinomycetes</taxon>
        <taxon>Micrococcales</taxon>
        <taxon>Brevibacteriaceae</taxon>
        <taxon>Brevibacterium</taxon>
    </lineage>
</organism>
<dbReference type="InterPro" id="IPR008183">
    <property type="entry name" value="Aldose_1/G6P_1-epimerase"/>
</dbReference>
<dbReference type="PANTHER" id="PTHR11122">
    <property type="entry name" value="APOSPORY-ASSOCIATED PROTEIN C-RELATED"/>
    <property type="match status" value="1"/>
</dbReference>
<proteinExistence type="predicted"/>
<evidence type="ECO:0000313" key="2">
    <source>
        <dbReference type="EMBL" id="GAA4283554.1"/>
    </source>
</evidence>
<dbReference type="Pfam" id="PF01263">
    <property type="entry name" value="Aldose_epim"/>
    <property type="match status" value="1"/>
</dbReference>
<dbReference type="InterPro" id="IPR014718">
    <property type="entry name" value="GH-type_carb-bd"/>
</dbReference>
<evidence type="ECO:0000313" key="3">
    <source>
        <dbReference type="Proteomes" id="UP001501586"/>
    </source>
</evidence>
<accession>A0ABP8EHV6</accession>
<feature type="region of interest" description="Disordered" evidence="1">
    <location>
        <begin position="207"/>
        <end position="257"/>
    </location>
</feature>
<reference evidence="3" key="1">
    <citation type="journal article" date="2019" name="Int. J. Syst. Evol. Microbiol.">
        <title>The Global Catalogue of Microorganisms (GCM) 10K type strain sequencing project: providing services to taxonomists for standard genome sequencing and annotation.</title>
        <authorList>
            <consortium name="The Broad Institute Genomics Platform"/>
            <consortium name="The Broad Institute Genome Sequencing Center for Infectious Disease"/>
            <person name="Wu L."/>
            <person name="Ma J."/>
        </authorList>
    </citation>
    <scope>NUCLEOTIDE SEQUENCE [LARGE SCALE GENOMIC DNA]</scope>
    <source>
        <strain evidence="3">JCM 17458</strain>
    </source>
</reference>
<feature type="compositionally biased region" description="Polar residues" evidence="1">
    <location>
        <begin position="225"/>
        <end position="251"/>
    </location>
</feature>
<dbReference type="SUPFAM" id="SSF74650">
    <property type="entry name" value="Galactose mutarotase-like"/>
    <property type="match status" value="1"/>
</dbReference>
<dbReference type="RefSeq" id="WP_236863610.1">
    <property type="nucleotide sequence ID" value="NZ_BAABAZ010000004.1"/>
</dbReference>
<dbReference type="Gene3D" id="2.70.98.10">
    <property type="match status" value="1"/>
</dbReference>
<dbReference type="Proteomes" id="UP001501586">
    <property type="component" value="Unassembled WGS sequence"/>
</dbReference>
<protein>
    <submittedName>
        <fullName evidence="2">D-hexose-6-phosphate mutarotase</fullName>
    </submittedName>
</protein>
<evidence type="ECO:0000256" key="1">
    <source>
        <dbReference type="SAM" id="MobiDB-lite"/>
    </source>
</evidence>
<dbReference type="EMBL" id="BAABAZ010000004">
    <property type="protein sequence ID" value="GAA4283554.1"/>
    <property type="molecule type" value="Genomic_DNA"/>
</dbReference>
<gene>
    <name evidence="2" type="ORF">GCM10022261_10850</name>
</gene>
<sequence length="326" mass="34327">MRPTPRDPAPESAALHEATRSHSDPAAADLLSTEDFVSLPQAPLAASDAGRITRAHMGSVDLLLLEYRGATAVVSEFGAQVLAYRPADAAREVLFTSSQAAFDATTAIRGGVPVCWPWFGPAAQPQHGWARISRWSVETATVTETAAIVTLSLDHRDGRADVTVCLDDGLEIELRHAATPDLDFAPTAALHAYFRVGDSARTTVTGITEEPRDFPPGGIDRVYSLSGSATGDSATGDSATGNSATGDSGTGRSAAESTLRIHDPVLARTIHLRTNASDAVVWNPAHGLADTTAEAHRGFVCVEPARISRPLSTSDALRMRLTVAQS</sequence>
<name>A0ABP8EHV6_9MICO</name>
<feature type="region of interest" description="Disordered" evidence="1">
    <location>
        <begin position="1"/>
        <end position="25"/>
    </location>
</feature>